<feature type="transmembrane region" description="Helical" evidence="5">
    <location>
        <begin position="128"/>
        <end position="151"/>
    </location>
</feature>
<feature type="transmembrane region" description="Helical" evidence="5">
    <location>
        <begin position="279"/>
        <end position="302"/>
    </location>
</feature>
<evidence type="ECO:0000256" key="3">
    <source>
        <dbReference type="ARBA" id="ARBA00022989"/>
    </source>
</evidence>
<dbReference type="PANTHER" id="PTHR23291">
    <property type="entry name" value="BAX INHIBITOR-RELATED"/>
    <property type="match status" value="1"/>
</dbReference>
<evidence type="ECO:0000256" key="1">
    <source>
        <dbReference type="ARBA" id="ARBA00004141"/>
    </source>
</evidence>
<dbReference type="Pfam" id="PF01027">
    <property type="entry name" value="Bax1-I"/>
    <property type="match status" value="1"/>
</dbReference>
<accession>A0A8C8ZA58</accession>
<evidence type="ECO:0000256" key="4">
    <source>
        <dbReference type="ARBA" id="ARBA00023136"/>
    </source>
</evidence>
<dbReference type="Ensembl" id="ENSPSMT00000018317.1">
    <property type="protein sequence ID" value="ENSPSMP00000015784.1"/>
    <property type="gene ID" value="ENSPSMG00000011221.1"/>
</dbReference>
<proteinExistence type="inferred from homology"/>
<protein>
    <submittedName>
        <fullName evidence="7">Uncharacterized protein</fullName>
    </submittedName>
</protein>
<evidence type="ECO:0000256" key="5">
    <source>
        <dbReference type="RuleBase" id="RU004379"/>
    </source>
</evidence>
<feature type="transmembrane region" description="Helical" evidence="5">
    <location>
        <begin position="240"/>
        <end position="259"/>
    </location>
</feature>
<feature type="region of interest" description="Disordered" evidence="6">
    <location>
        <begin position="1"/>
        <end position="50"/>
    </location>
</feature>
<reference evidence="7" key="1">
    <citation type="submission" date="2025-08" db="UniProtKB">
        <authorList>
            <consortium name="Ensembl"/>
        </authorList>
    </citation>
    <scope>IDENTIFICATION</scope>
</reference>
<name>A0A8C8ZA58_PROSS</name>
<dbReference type="InterPro" id="IPR006214">
    <property type="entry name" value="Bax_inhibitor_1-related"/>
</dbReference>
<feature type="compositionally biased region" description="Polar residues" evidence="6">
    <location>
        <begin position="25"/>
        <end position="44"/>
    </location>
</feature>
<evidence type="ECO:0000256" key="6">
    <source>
        <dbReference type="SAM" id="MobiDB-lite"/>
    </source>
</evidence>
<dbReference type="PANTHER" id="PTHR23291:SF47">
    <property type="entry name" value="TRANSMEMBRANE BAX INHIBITOR MOTIF CONTAINING 7"/>
    <property type="match status" value="1"/>
</dbReference>
<comment type="subcellular location">
    <subcellularLocation>
        <location evidence="1">Membrane</location>
        <topology evidence="1">Multi-pass membrane protein</topology>
    </subcellularLocation>
</comment>
<sequence length="305" mass="34563">MDLEVSEPIDFSSGDHQQLVRKAANKNTQSKSGQHNPPASSGPQETRRDAPLTAAEKSNTYVVQITDDSTQDESTTNLSSPFSDASVRRNFITKVFLILSVQLLVTATIISVFVFWDGLRVWVKANPWFTYITFPAFFVVLIILTCCGKLLRHVPVNYIFLGLFSLIHISFHLCALFFECIFYKVHEVLWATAATTLVTLALTLFALQTKWDFTLLNGTLFVLTIVLIVFGIFLIFLQAYWLHLLYAGLGTVIFSVYLVMDVQLMMGGRHRYSLDPEEYVFAALNIYLDIINLFLFILQLIAHGR</sequence>
<comment type="similarity">
    <text evidence="5">Belongs to the BI1 family.</text>
</comment>
<keyword evidence="4 5" id="KW-0472">Membrane</keyword>
<feature type="transmembrane region" description="Helical" evidence="5">
    <location>
        <begin position="188"/>
        <end position="207"/>
    </location>
</feature>
<keyword evidence="2 5" id="KW-0812">Transmembrane</keyword>
<keyword evidence="3 5" id="KW-1133">Transmembrane helix</keyword>
<organism evidence="7 8">
    <name type="scientific">Prolemur simus</name>
    <name type="common">Greater bamboo lemur</name>
    <name type="synonym">Hapalemur simus</name>
    <dbReference type="NCBI Taxonomy" id="1328070"/>
    <lineage>
        <taxon>Eukaryota</taxon>
        <taxon>Metazoa</taxon>
        <taxon>Chordata</taxon>
        <taxon>Craniata</taxon>
        <taxon>Vertebrata</taxon>
        <taxon>Euteleostomi</taxon>
        <taxon>Mammalia</taxon>
        <taxon>Eutheria</taxon>
        <taxon>Euarchontoglires</taxon>
        <taxon>Primates</taxon>
        <taxon>Strepsirrhini</taxon>
        <taxon>Lemuriformes</taxon>
        <taxon>Lemuridae</taxon>
        <taxon>Prolemur</taxon>
    </lineage>
</organism>
<dbReference type="Proteomes" id="UP000694414">
    <property type="component" value="Unplaced"/>
</dbReference>
<dbReference type="AlphaFoldDB" id="A0A8C8ZA58"/>
<dbReference type="GO" id="GO:0016020">
    <property type="term" value="C:membrane"/>
    <property type="evidence" value="ECO:0007669"/>
    <property type="project" value="UniProtKB-SubCell"/>
</dbReference>
<keyword evidence="8" id="KW-1185">Reference proteome</keyword>
<feature type="transmembrane region" description="Helical" evidence="5">
    <location>
        <begin position="214"/>
        <end position="234"/>
    </location>
</feature>
<dbReference type="CDD" id="cd10428">
    <property type="entry name" value="LFG_like"/>
    <property type="match status" value="1"/>
</dbReference>
<dbReference type="GeneTree" id="ENSGT01050000244890"/>
<feature type="transmembrane region" description="Helical" evidence="5">
    <location>
        <begin position="95"/>
        <end position="116"/>
    </location>
</feature>
<evidence type="ECO:0000313" key="7">
    <source>
        <dbReference type="Ensembl" id="ENSPSMP00000015784.1"/>
    </source>
</evidence>
<feature type="transmembrane region" description="Helical" evidence="5">
    <location>
        <begin position="158"/>
        <end position="182"/>
    </location>
</feature>
<evidence type="ECO:0000313" key="8">
    <source>
        <dbReference type="Proteomes" id="UP000694414"/>
    </source>
</evidence>
<reference evidence="7" key="2">
    <citation type="submission" date="2025-09" db="UniProtKB">
        <authorList>
            <consortium name="Ensembl"/>
        </authorList>
    </citation>
    <scope>IDENTIFICATION</scope>
</reference>
<evidence type="ECO:0000256" key="2">
    <source>
        <dbReference type="ARBA" id="ARBA00022692"/>
    </source>
</evidence>